<reference evidence="1 2" key="1">
    <citation type="submission" date="2018-06" db="EMBL/GenBank/DDBJ databases">
        <authorList>
            <consortium name="Pathogen Informatics"/>
            <person name="Doyle S."/>
        </authorList>
    </citation>
    <scope>NUCLEOTIDE SEQUENCE [LARGE SCALE GENOMIC DNA]</scope>
    <source>
        <strain evidence="1 2">NCTC10794</strain>
    </source>
</reference>
<proteinExistence type="predicted"/>
<evidence type="ECO:0000313" key="2">
    <source>
        <dbReference type="Proteomes" id="UP000254867"/>
    </source>
</evidence>
<sequence>MTTSQSEATQEKTNLPERERERIKQAILNSVARNTNYPPDELAKLTCDVICLIDSYKY</sequence>
<accession>A0A377I188</accession>
<protein>
    <submittedName>
        <fullName evidence="1">Uncharacterized protein</fullName>
    </submittedName>
</protein>
<dbReference type="EMBL" id="UGHH01000002">
    <property type="protein sequence ID" value="STO64303.1"/>
    <property type="molecule type" value="Genomic_DNA"/>
</dbReference>
<organism evidence="1 2">
    <name type="scientific">Haemophilus parahaemolyticus</name>
    <dbReference type="NCBI Taxonomy" id="735"/>
    <lineage>
        <taxon>Bacteria</taxon>
        <taxon>Pseudomonadati</taxon>
        <taxon>Pseudomonadota</taxon>
        <taxon>Gammaproteobacteria</taxon>
        <taxon>Pasteurellales</taxon>
        <taxon>Pasteurellaceae</taxon>
        <taxon>Haemophilus</taxon>
    </lineage>
</organism>
<dbReference type="AlphaFoldDB" id="A0A377I188"/>
<dbReference type="Proteomes" id="UP000254867">
    <property type="component" value="Unassembled WGS sequence"/>
</dbReference>
<gene>
    <name evidence="1" type="ORF">NCTC10794_01366</name>
</gene>
<name>A0A377I188_HAEPH</name>
<evidence type="ECO:0000313" key="1">
    <source>
        <dbReference type="EMBL" id="STO64303.1"/>
    </source>
</evidence>
<dbReference type="RefSeq" id="WP_181874572.1">
    <property type="nucleotide sequence ID" value="NZ_UGHH01000002.1"/>
</dbReference>